<dbReference type="KEGG" id="rle:RL1129"/>
<accession>Q1MK80</accession>
<dbReference type="Proteomes" id="UP000006575">
    <property type="component" value="Chromosome"/>
</dbReference>
<dbReference type="EnsemblBacteria" id="CAK06626">
    <property type="protein sequence ID" value="CAK06626"/>
    <property type="gene ID" value="RL1129"/>
</dbReference>
<name>Q1MK80_RHIJ3</name>
<dbReference type="HOGENOM" id="CLU_2036117_0_0_5"/>
<dbReference type="EMBL" id="AM236080">
    <property type="protein sequence ID" value="CAK06626.1"/>
    <property type="molecule type" value="Genomic_DNA"/>
</dbReference>
<gene>
    <name evidence="1" type="ordered locus">RL1129</name>
</gene>
<protein>
    <submittedName>
        <fullName evidence="1">Uncharacterized protein</fullName>
    </submittedName>
</protein>
<evidence type="ECO:0000313" key="1">
    <source>
        <dbReference type="EMBL" id="CAK06626.1"/>
    </source>
</evidence>
<dbReference type="AlphaFoldDB" id="Q1MK80"/>
<evidence type="ECO:0000313" key="2">
    <source>
        <dbReference type="Proteomes" id="UP000006575"/>
    </source>
</evidence>
<organism evidence="1 2">
    <name type="scientific">Rhizobium johnstonii (strain DSM 114642 / LMG 32736 / 3841)</name>
    <name type="common">Rhizobium leguminosarum bv. viciae</name>
    <dbReference type="NCBI Taxonomy" id="216596"/>
    <lineage>
        <taxon>Bacteria</taxon>
        <taxon>Pseudomonadati</taxon>
        <taxon>Pseudomonadota</taxon>
        <taxon>Alphaproteobacteria</taxon>
        <taxon>Hyphomicrobiales</taxon>
        <taxon>Rhizobiaceae</taxon>
        <taxon>Rhizobium/Agrobacterium group</taxon>
        <taxon>Rhizobium</taxon>
        <taxon>Rhizobium johnstonii</taxon>
    </lineage>
</organism>
<sequence>MDGCSASAPGRSFASDANAWCQPPLRVITAVWKASRGEFHHDTALAKVGLHPLPAGAVILHEPGRVEYGLFQTRPRQRCLESRDMHVDVGVVRLERFINAVCCICYGRFAHDYTPVVVWLA</sequence>
<reference evidence="1 2" key="1">
    <citation type="journal article" date="2006" name="Genome Biol.">
        <title>The genome of Rhizobium leguminosarum has recognizable core and accessory components.</title>
        <authorList>
            <person name="Young J.W."/>
            <person name="Crossman L.C."/>
            <person name="Johnston A.W.B."/>
            <person name="Thomson N.R."/>
            <person name="Ghazoui Z.F."/>
            <person name="Hull K.H."/>
            <person name="Wexler M."/>
            <person name="Curson A.R.J."/>
            <person name="Todd J.D."/>
            <person name="Poole P.S."/>
            <person name="Mauchline T.H."/>
            <person name="East A.K."/>
            <person name="Quail M.A."/>
            <person name="Churcher C."/>
            <person name="Arrowsmith C."/>
            <person name="Cherevach A."/>
            <person name="Chillingworth T."/>
            <person name="Clarke K."/>
            <person name="Cronin A."/>
            <person name="Davis P."/>
            <person name="Fraser A."/>
            <person name="Hance Z."/>
            <person name="Hauser H."/>
            <person name="Jagels K."/>
            <person name="Moule S."/>
            <person name="Mungall K."/>
            <person name="Norbertczak H."/>
            <person name="Rabbinowitsch E."/>
            <person name="Sanders M."/>
            <person name="Simmonds M."/>
            <person name="Whitehead S."/>
            <person name="Parkhill J."/>
        </authorList>
    </citation>
    <scope>NUCLEOTIDE SEQUENCE [LARGE SCALE GENOMIC DNA]</scope>
    <source>
        <strain evidence="2">DSM 114642 / LMG 32736 / 3841</strain>
    </source>
</reference>
<proteinExistence type="predicted"/>
<keyword evidence="2" id="KW-1185">Reference proteome</keyword>